<reference evidence="1 2" key="1">
    <citation type="submission" date="2023-12" db="EMBL/GenBank/DDBJ databases">
        <title>Whole genome sequencing of Paenibacillus phoenicis isolated from the Phoenix Mars Lander spacecraft assembly facility.</title>
        <authorList>
            <person name="Garcia A."/>
            <person name="Venkateswaran K."/>
        </authorList>
    </citation>
    <scope>NUCLEOTIDE SEQUENCE [LARGE SCALE GENOMIC DNA]</scope>
    <source>
        <strain evidence="1 2">3PO2SA</strain>
    </source>
</reference>
<comment type="caution">
    <text evidence="1">The sequence shown here is derived from an EMBL/GenBank/DDBJ whole genome shotgun (WGS) entry which is preliminary data.</text>
</comment>
<dbReference type="EMBL" id="JAYERP010000001">
    <property type="protein sequence ID" value="MEA3572025.1"/>
    <property type="molecule type" value="Genomic_DNA"/>
</dbReference>
<protein>
    <submittedName>
        <fullName evidence="1">Uncharacterized protein</fullName>
    </submittedName>
</protein>
<keyword evidence="2" id="KW-1185">Reference proteome</keyword>
<sequence>MPIYDQLPPPLWSCTFDNEMNSISLQKFGKQLYVKYSSPWFEDDSSSSSKYYNYTNFSILDDTKGSLQTTFKSDSQQYVDWGKTAKIGEKGEIYTIYTDRGKNQNYHLKATSKEGKVLWSKTFPEKDSSQGIAGMFMLKNKTLLVYIRLNTYKYNIYRFDSTGKLLQKKQLNEYVDDYQNGYLFTYSSLGKTKARVSFYDDNLNFKFKTDVTFGKDDFRGISSDGTLYYTGFDKAKNVTTVLAKNKNGALLWSKKFTGTQWRDNYYDGNGYKDEFVIVIGNTIYKFNAKGLAGKKQLSSERADFQVGEDRTVLVQDQTKLYLLNEKMEVLRTANTEYLPGRFAIQSQIIVHGDPL</sequence>
<organism evidence="1 2">
    <name type="scientific">Paenibacillus phoenicis</name>
    <dbReference type="NCBI Taxonomy" id="554117"/>
    <lineage>
        <taxon>Bacteria</taxon>
        <taxon>Bacillati</taxon>
        <taxon>Bacillota</taxon>
        <taxon>Bacilli</taxon>
        <taxon>Bacillales</taxon>
        <taxon>Paenibacillaceae</taxon>
        <taxon>Paenibacillus</taxon>
    </lineage>
</organism>
<evidence type="ECO:0000313" key="1">
    <source>
        <dbReference type="EMBL" id="MEA3572025.1"/>
    </source>
</evidence>
<gene>
    <name evidence="1" type="ORF">U9M73_19045</name>
</gene>
<dbReference type="Proteomes" id="UP001292216">
    <property type="component" value="Unassembled WGS sequence"/>
</dbReference>
<proteinExistence type="predicted"/>
<evidence type="ECO:0000313" key="2">
    <source>
        <dbReference type="Proteomes" id="UP001292216"/>
    </source>
</evidence>
<dbReference type="RefSeq" id="WP_323078566.1">
    <property type="nucleotide sequence ID" value="NZ_CBCSKM010000002.1"/>
</dbReference>
<name>A0ABU5PPZ2_9BACL</name>
<accession>A0ABU5PPZ2</accession>